<feature type="region of interest" description="Disordered" evidence="1">
    <location>
        <begin position="176"/>
        <end position="204"/>
    </location>
</feature>
<keyword evidence="3" id="KW-1185">Reference proteome</keyword>
<accession>A0A1H8A7B6</accession>
<dbReference type="AlphaFoldDB" id="A0A1H8A7B6"/>
<evidence type="ECO:0000313" key="2">
    <source>
        <dbReference type="EMBL" id="SEM66376.1"/>
    </source>
</evidence>
<name>A0A1H8A7B6_STRJI</name>
<feature type="compositionally biased region" description="Polar residues" evidence="1">
    <location>
        <begin position="183"/>
        <end position="204"/>
    </location>
</feature>
<evidence type="ECO:0000313" key="3">
    <source>
        <dbReference type="Proteomes" id="UP000183015"/>
    </source>
</evidence>
<dbReference type="Proteomes" id="UP000183015">
    <property type="component" value="Unassembled WGS sequence"/>
</dbReference>
<organism evidence="2 3">
    <name type="scientific">Streptacidiphilus jiangxiensis</name>
    <dbReference type="NCBI Taxonomy" id="235985"/>
    <lineage>
        <taxon>Bacteria</taxon>
        <taxon>Bacillati</taxon>
        <taxon>Actinomycetota</taxon>
        <taxon>Actinomycetes</taxon>
        <taxon>Kitasatosporales</taxon>
        <taxon>Streptomycetaceae</taxon>
        <taxon>Streptacidiphilus</taxon>
    </lineage>
</organism>
<sequence>MTPAPLMHTPHHAPAGNTMAQLDVLGTAVAQRLPGTWTSTHLDLNDQATRTDLVDRLWDQGIAHWALNDFVQPDGGCLILGPKEQRLLLLRRPLAQRRRAPYVVSGLVPGWAVELAQGRDPANAISIPADPVRAAALIARRLLSRYEDALHAWTEQDTLDAWWQSLALHAQRSGTAWRRTGRVGQQPTTPLSASAATRPPTRSR</sequence>
<dbReference type="EMBL" id="FOAZ01000041">
    <property type="protein sequence ID" value="SEM66376.1"/>
    <property type="molecule type" value="Genomic_DNA"/>
</dbReference>
<gene>
    <name evidence="2" type="ORF">SAMN05414137_14148</name>
</gene>
<protein>
    <submittedName>
        <fullName evidence="2">Uncharacterized protein</fullName>
    </submittedName>
</protein>
<dbReference type="STRING" id="235985.SAMN05414137_14148"/>
<reference evidence="3" key="1">
    <citation type="submission" date="2016-10" db="EMBL/GenBank/DDBJ databases">
        <authorList>
            <person name="Varghese N."/>
        </authorList>
    </citation>
    <scope>NUCLEOTIDE SEQUENCE [LARGE SCALE GENOMIC DNA]</scope>
    <source>
        <strain evidence="3">DSM 45096 / BCRC 16803 / CGMCC 4.1857 / CIP 109030 / JCM 12277 / KCTC 19219 / NBRC 100920 / 33214</strain>
    </source>
</reference>
<evidence type="ECO:0000256" key="1">
    <source>
        <dbReference type="SAM" id="MobiDB-lite"/>
    </source>
</evidence>
<proteinExistence type="predicted"/>